<dbReference type="PROSITE" id="PS50255">
    <property type="entry name" value="CYTOCHROME_B5_2"/>
    <property type="match status" value="1"/>
</dbReference>
<evidence type="ECO:0000256" key="11">
    <source>
        <dbReference type="ARBA" id="ARBA00037877"/>
    </source>
</evidence>
<evidence type="ECO:0000256" key="10">
    <source>
        <dbReference type="ARBA" id="ARBA00023136"/>
    </source>
</evidence>
<keyword evidence="2" id="KW-0813">Transport</keyword>
<dbReference type="HOGENOM" id="CLU_102602_4_3_1"/>
<keyword evidence="5 13" id="KW-0479">Metal-binding</keyword>
<dbReference type="SUPFAM" id="SSF55856">
    <property type="entry name" value="Cytochrome b5-like heme/steroid binding domain"/>
    <property type="match status" value="1"/>
</dbReference>
<comment type="subcellular location">
    <subcellularLocation>
        <location evidence="1">Endoplasmic reticulum membrane</location>
        <topology evidence="1">Single-pass membrane protein</topology>
        <orientation evidence="1">Cytoplasmic side</orientation>
    </subcellularLocation>
    <subcellularLocation>
        <location evidence="11">Microsome membrane</location>
        <topology evidence="11">Single-pass membrane protein</topology>
        <orientation evidence="11">Cytoplasmic side</orientation>
    </subcellularLocation>
</comment>
<evidence type="ECO:0000256" key="8">
    <source>
        <dbReference type="ARBA" id="ARBA00022982"/>
    </source>
</evidence>
<evidence type="ECO:0000256" key="2">
    <source>
        <dbReference type="ARBA" id="ARBA00022448"/>
    </source>
</evidence>
<dbReference type="EMBL" id="AMGY01000003">
    <property type="protein sequence ID" value="EXJ87192.1"/>
    <property type="molecule type" value="Genomic_DNA"/>
</dbReference>
<evidence type="ECO:0000256" key="9">
    <source>
        <dbReference type="ARBA" id="ARBA00023004"/>
    </source>
</evidence>
<dbReference type="PANTHER" id="PTHR19359">
    <property type="entry name" value="CYTOCHROME B5"/>
    <property type="match status" value="1"/>
</dbReference>
<dbReference type="InterPro" id="IPR036400">
    <property type="entry name" value="Cyt_B5-like_heme/steroid_sf"/>
</dbReference>
<dbReference type="PRINTS" id="PR00363">
    <property type="entry name" value="CYTOCHROMEB5"/>
</dbReference>
<evidence type="ECO:0000256" key="7">
    <source>
        <dbReference type="ARBA" id="ARBA00022848"/>
    </source>
</evidence>
<evidence type="ECO:0000256" key="13">
    <source>
        <dbReference type="RuleBase" id="RU362121"/>
    </source>
</evidence>
<dbReference type="GeneID" id="19168271"/>
<sequence>MSRKLTYADVEAHTGRHDLWVIIHGKVLDLSKFVDEHPGGEEVLVDQGGKDASDAFEDVGHSPEARQLLETLVIGSLDKKV</sequence>
<comment type="caution">
    <text evidence="15">The sequence shown here is derived from an EMBL/GenBank/DDBJ whole genome shotgun (WGS) entry which is preliminary data.</text>
</comment>
<evidence type="ECO:0000313" key="15">
    <source>
        <dbReference type="EMBL" id="EXJ87192.1"/>
    </source>
</evidence>
<evidence type="ECO:0000313" key="16">
    <source>
        <dbReference type="Proteomes" id="UP000019478"/>
    </source>
</evidence>
<dbReference type="GO" id="GO:0020037">
    <property type="term" value="F:heme binding"/>
    <property type="evidence" value="ECO:0007669"/>
    <property type="project" value="UniProtKB-UniRule"/>
</dbReference>
<dbReference type="AlphaFoldDB" id="W9Y2Z5"/>
<dbReference type="GO" id="GO:0046872">
    <property type="term" value="F:metal ion binding"/>
    <property type="evidence" value="ECO:0007669"/>
    <property type="project" value="UniProtKB-UniRule"/>
</dbReference>
<dbReference type="Pfam" id="PF00173">
    <property type="entry name" value="Cyt-b5"/>
    <property type="match status" value="1"/>
</dbReference>
<reference evidence="15 16" key="1">
    <citation type="submission" date="2013-03" db="EMBL/GenBank/DDBJ databases">
        <title>The Genome Sequence of Capronia epimyces CBS 606.96.</title>
        <authorList>
            <consortium name="The Broad Institute Genomics Platform"/>
            <person name="Cuomo C."/>
            <person name="de Hoog S."/>
            <person name="Gorbushina A."/>
            <person name="Walker B."/>
            <person name="Young S.K."/>
            <person name="Zeng Q."/>
            <person name="Gargeya S."/>
            <person name="Fitzgerald M."/>
            <person name="Haas B."/>
            <person name="Abouelleil A."/>
            <person name="Allen A.W."/>
            <person name="Alvarado L."/>
            <person name="Arachchi H.M."/>
            <person name="Berlin A.M."/>
            <person name="Chapman S.B."/>
            <person name="Gainer-Dewar J."/>
            <person name="Goldberg J."/>
            <person name="Griggs A."/>
            <person name="Gujja S."/>
            <person name="Hansen M."/>
            <person name="Howarth C."/>
            <person name="Imamovic A."/>
            <person name="Ireland A."/>
            <person name="Larimer J."/>
            <person name="McCowan C."/>
            <person name="Murphy C."/>
            <person name="Pearson M."/>
            <person name="Poon T.W."/>
            <person name="Priest M."/>
            <person name="Roberts A."/>
            <person name="Saif S."/>
            <person name="Shea T."/>
            <person name="Sisk P."/>
            <person name="Sykes S."/>
            <person name="Wortman J."/>
            <person name="Nusbaum C."/>
            <person name="Birren B."/>
        </authorList>
    </citation>
    <scope>NUCLEOTIDE SEQUENCE [LARGE SCALE GENOMIC DNA]</scope>
    <source>
        <strain evidence="15 16">CBS 606.96</strain>
    </source>
</reference>
<gene>
    <name evidence="15" type="ORF">A1O3_04151</name>
</gene>
<dbReference type="InterPro" id="IPR018506">
    <property type="entry name" value="Cyt_B5_heme-BS"/>
</dbReference>
<keyword evidence="10" id="KW-0472">Membrane</keyword>
<feature type="domain" description="Cytochrome b5 heme-binding" evidence="14">
    <location>
        <begin position="2"/>
        <end position="78"/>
    </location>
</feature>
<organism evidence="15 16">
    <name type="scientific">Capronia epimyces CBS 606.96</name>
    <dbReference type="NCBI Taxonomy" id="1182542"/>
    <lineage>
        <taxon>Eukaryota</taxon>
        <taxon>Fungi</taxon>
        <taxon>Dikarya</taxon>
        <taxon>Ascomycota</taxon>
        <taxon>Pezizomycotina</taxon>
        <taxon>Eurotiomycetes</taxon>
        <taxon>Chaetothyriomycetidae</taxon>
        <taxon>Chaetothyriales</taxon>
        <taxon>Herpotrichiellaceae</taxon>
        <taxon>Capronia</taxon>
    </lineage>
</organism>
<dbReference type="InterPro" id="IPR001199">
    <property type="entry name" value="Cyt_B5-like_heme/steroid-bd"/>
</dbReference>
<dbReference type="RefSeq" id="XP_007732471.1">
    <property type="nucleotide sequence ID" value="XM_007734281.1"/>
</dbReference>
<dbReference type="Gene3D" id="3.10.120.10">
    <property type="entry name" value="Cytochrome b5-like heme/steroid binding domain"/>
    <property type="match status" value="1"/>
</dbReference>
<dbReference type="PANTHER" id="PTHR19359:SF150">
    <property type="entry name" value="CYTOCHROME B5"/>
    <property type="match status" value="1"/>
</dbReference>
<dbReference type="STRING" id="1182542.W9Y2Z5"/>
<dbReference type="eggNOG" id="KOG0537">
    <property type="taxonomic scope" value="Eukaryota"/>
</dbReference>
<keyword evidence="16" id="KW-1185">Reference proteome</keyword>
<keyword evidence="8" id="KW-0249">Electron transport</keyword>
<evidence type="ECO:0000259" key="14">
    <source>
        <dbReference type="PROSITE" id="PS50255"/>
    </source>
</evidence>
<dbReference type="PROSITE" id="PS00191">
    <property type="entry name" value="CYTOCHROME_B5_1"/>
    <property type="match status" value="1"/>
</dbReference>
<keyword evidence="9 13" id="KW-0408">Iron</keyword>
<keyword evidence="4" id="KW-0812">Transmembrane</keyword>
<evidence type="ECO:0000256" key="12">
    <source>
        <dbReference type="ARBA" id="ARBA00038168"/>
    </source>
</evidence>
<keyword evidence="7" id="KW-0492">Microsome</keyword>
<keyword evidence="3 13" id="KW-0349">Heme</keyword>
<evidence type="ECO:0000256" key="5">
    <source>
        <dbReference type="ARBA" id="ARBA00022723"/>
    </source>
</evidence>
<evidence type="ECO:0000256" key="1">
    <source>
        <dbReference type="ARBA" id="ARBA00004131"/>
    </source>
</evidence>
<evidence type="ECO:0000256" key="3">
    <source>
        <dbReference type="ARBA" id="ARBA00022617"/>
    </source>
</evidence>
<evidence type="ECO:0000256" key="4">
    <source>
        <dbReference type="ARBA" id="ARBA00022692"/>
    </source>
</evidence>
<evidence type="ECO:0000256" key="6">
    <source>
        <dbReference type="ARBA" id="ARBA00022824"/>
    </source>
</evidence>
<proteinExistence type="inferred from homology"/>
<dbReference type="GO" id="GO:0005789">
    <property type="term" value="C:endoplasmic reticulum membrane"/>
    <property type="evidence" value="ECO:0007669"/>
    <property type="project" value="UniProtKB-SubCell"/>
</dbReference>
<dbReference type="Proteomes" id="UP000019478">
    <property type="component" value="Unassembled WGS sequence"/>
</dbReference>
<protein>
    <submittedName>
        <fullName evidence="15">Cytochrome-b5 reductase</fullName>
    </submittedName>
</protein>
<accession>W9Y2Z5</accession>
<comment type="similarity">
    <text evidence="12 13">Belongs to the cytochrome b5 family.</text>
</comment>
<dbReference type="SMART" id="SM01117">
    <property type="entry name" value="Cyt-b5"/>
    <property type="match status" value="1"/>
</dbReference>
<keyword evidence="6" id="KW-0256">Endoplasmic reticulum</keyword>
<name>W9Y2Z5_9EURO</name>
<dbReference type="FunFam" id="3.10.120.10:FF:000002">
    <property type="entry name" value="Cytochrome b5 type B"/>
    <property type="match status" value="1"/>
</dbReference>
<dbReference type="OrthoDB" id="260519at2759"/>
<dbReference type="InterPro" id="IPR050668">
    <property type="entry name" value="Cytochrome_b5"/>
</dbReference>